<evidence type="ECO:0000313" key="2">
    <source>
        <dbReference type="EMBL" id="KAJ4776726.1"/>
    </source>
</evidence>
<dbReference type="InterPro" id="IPR005519">
    <property type="entry name" value="Acid_phosphat_B-like"/>
</dbReference>
<accession>A0AAV8EF23</accession>
<dbReference type="Gene3D" id="3.40.50.1000">
    <property type="entry name" value="HAD superfamily/HAD-like"/>
    <property type="match status" value="1"/>
</dbReference>
<proteinExistence type="predicted"/>
<dbReference type="EMBL" id="JAMFTS010000003">
    <property type="protein sequence ID" value="KAJ4776726.1"/>
    <property type="molecule type" value="Genomic_DNA"/>
</dbReference>
<dbReference type="SUPFAM" id="SSF56784">
    <property type="entry name" value="HAD-like"/>
    <property type="match status" value="1"/>
</dbReference>
<dbReference type="AlphaFoldDB" id="A0AAV8EF23"/>
<organism evidence="2 3">
    <name type="scientific">Rhynchospora pubera</name>
    <dbReference type="NCBI Taxonomy" id="906938"/>
    <lineage>
        <taxon>Eukaryota</taxon>
        <taxon>Viridiplantae</taxon>
        <taxon>Streptophyta</taxon>
        <taxon>Embryophyta</taxon>
        <taxon>Tracheophyta</taxon>
        <taxon>Spermatophyta</taxon>
        <taxon>Magnoliopsida</taxon>
        <taxon>Liliopsida</taxon>
        <taxon>Poales</taxon>
        <taxon>Cyperaceae</taxon>
        <taxon>Cyperoideae</taxon>
        <taxon>Rhynchosporeae</taxon>
        <taxon>Rhynchospora</taxon>
    </lineage>
</organism>
<reference evidence="2" key="1">
    <citation type="submission" date="2022-08" db="EMBL/GenBank/DDBJ databases">
        <authorList>
            <person name="Marques A."/>
        </authorList>
    </citation>
    <scope>NUCLEOTIDE SEQUENCE</scope>
    <source>
        <strain evidence="2">RhyPub2mFocal</strain>
        <tissue evidence="2">Leaves</tissue>
    </source>
</reference>
<dbReference type="PANTHER" id="PTHR31284">
    <property type="entry name" value="ACID PHOSPHATASE-LIKE PROTEIN"/>
    <property type="match status" value="1"/>
</dbReference>
<keyword evidence="1" id="KW-0732">Signal</keyword>
<dbReference type="PANTHER" id="PTHR31284:SF7">
    <property type="entry name" value="ACID PHOSPHATASE-LIKE PROTEIN"/>
    <property type="match status" value="1"/>
</dbReference>
<name>A0AAV8EF23_9POAL</name>
<keyword evidence="3" id="KW-1185">Reference proteome</keyword>
<evidence type="ECO:0000256" key="1">
    <source>
        <dbReference type="ARBA" id="ARBA00022729"/>
    </source>
</evidence>
<sequence length="298" mass="34238">MWIPTRTSPPLRNLFFNNTPLSLSRKISHFSNEICCNSFSDRSLALFAPFSLLSSRPNRSRTLAPPSKTSHSPIHIFHRRTERFDLDPIEVRQLALRRRGEQLGTVARGPYVRDYVTGLAYRFDLEMVARESLNHARTVEIKGDGLDAWIFDIDETLLSNLPYYTSHGYGLELFNAHEFDIWVEKAIAPAIESSLILYEEVRALGFKIFLLTGRSEGHMNVTIENLKRAGFLHWDKLILRGPNDKGKTATAYKSEKRREIEEEGYRIHGNSGDQWSDLLGYSVSSRSFKLPNPMYFIP</sequence>
<dbReference type="Pfam" id="PF03767">
    <property type="entry name" value="Acid_phosphat_B"/>
    <property type="match status" value="1"/>
</dbReference>
<comment type="caution">
    <text evidence="2">The sequence shown here is derived from an EMBL/GenBank/DDBJ whole genome shotgun (WGS) entry which is preliminary data.</text>
</comment>
<evidence type="ECO:0000313" key="3">
    <source>
        <dbReference type="Proteomes" id="UP001140206"/>
    </source>
</evidence>
<dbReference type="InterPro" id="IPR023214">
    <property type="entry name" value="HAD_sf"/>
</dbReference>
<gene>
    <name evidence="2" type="ORF">LUZ62_060983</name>
</gene>
<evidence type="ECO:0008006" key="4">
    <source>
        <dbReference type="Google" id="ProtNLM"/>
    </source>
</evidence>
<dbReference type="Proteomes" id="UP001140206">
    <property type="component" value="Chromosome 3"/>
</dbReference>
<dbReference type="InterPro" id="IPR036412">
    <property type="entry name" value="HAD-like_sf"/>
</dbReference>
<protein>
    <recommendedName>
        <fullName evidence="4">Acid phosphatase</fullName>
    </recommendedName>
</protein>
<dbReference type="CDD" id="cd07535">
    <property type="entry name" value="HAD_VSP"/>
    <property type="match status" value="1"/>
</dbReference>